<sequence length="144" mass="16448">MGKFAFTADEVDEIVSAPKYIEDPGVLNPTSEYADYPVHMKDGRKYDLIFRFFGNGTCLLLQNKPIRGINWHARHPNPDGSCVFGWHEHIFDDANDSEKVFEVPVLRSVGKRADAKIIIEISRKLWNIDVWGPMGGQLRLQMET</sequence>
<accession>A0A523UQP3</accession>
<proteinExistence type="predicted"/>
<gene>
    <name evidence="1" type="ORF">E3J62_09390</name>
</gene>
<dbReference type="Proteomes" id="UP000315525">
    <property type="component" value="Unassembled WGS sequence"/>
</dbReference>
<organism evidence="1 2">
    <name type="scientific">candidate division TA06 bacterium</name>
    <dbReference type="NCBI Taxonomy" id="2250710"/>
    <lineage>
        <taxon>Bacteria</taxon>
        <taxon>Bacteria division TA06</taxon>
    </lineage>
</organism>
<dbReference type="EMBL" id="SOJN01000109">
    <property type="protein sequence ID" value="TET44785.1"/>
    <property type="molecule type" value="Genomic_DNA"/>
</dbReference>
<name>A0A523UQP3_UNCT6</name>
<evidence type="ECO:0000313" key="2">
    <source>
        <dbReference type="Proteomes" id="UP000315525"/>
    </source>
</evidence>
<evidence type="ECO:0000313" key="1">
    <source>
        <dbReference type="EMBL" id="TET44785.1"/>
    </source>
</evidence>
<dbReference type="AlphaFoldDB" id="A0A523UQP3"/>
<comment type="caution">
    <text evidence="1">The sequence shown here is derived from an EMBL/GenBank/DDBJ whole genome shotgun (WGS) entry which is preliminary data.</text>
</comment>
<protein>
    <submittedName>
        <fullName evidence="1">Uncharacterized protein</fullName>
    </submittedName>
</protein>
<reference evidence="1 2" key="1">
    <citation type="submission" date="2019-03" db="EMBL/GenBank/DDBJ databases">
        <title>Metabolic potential of uncultured bacteria and archaea associated with petroleum seepage in deep-sea sediments.</title>
        <authorList>
            <person name="Dong X."/>
            <person name="Hubert C."/>
        </authorList>
    </citation>
    <scope>NUCLEOTIDE SEQUENCE [LARGE SCALE GENOMIC DNA]</scope>
    <source>
        <strain evidence="1">E44_bin18</strain>
    </source>
</reference>